<keyword evidence="2" id="KW-1185">Reference proteome</keyword>
<organism evidence="1 2">
    <name type="scientific">Pleurodeles waltl</name>
    <name type="common">Iberian ribbed newt</name>
    <dbReference type="NCBI Taxonomy" id="8319"/>
    <lineage>
        <taxon>Eukaryota</taxon>
        <taxon>Metazoa</taxon>
        <taxon>Chordata</taxon>
        <taxon>Craniata</taxon>
        <taxon>Vertebrata</taxon>
        <taxon>Euteleostomi</taxon>
        <taxon>Amphibia</taxon>
        <taxon>Batrachia</taxon>
        <taxon>Caudata</taxon>
        <taxon>Salamandroidea</taxon>
        <taxon>Salamandridae</taxon>
        <taxon>Pleurodelinae</taxon>
        <taxon>Pleurodeles</taxon>
    </lineage>
</organism>
<proteinExistence type="predicted"/>
<sequence>MGPTCADLVQPAGLGVDSSLPTPHPDFSSLWTALASLGSHVIPCATGCLNLLTEQRGVYCCVYDEAHHGPYIILIDTLPYI</sequence>
<accession>A0AAV7LT46</accession>
<dbReference type="AlphaFoldDB" id="A0AAV7LT46"/>
<comment type="caution">
    <text evidence="1">The sequence shown here is derived from an EMBL/GenBank/DDBJ whole genome shotgun (WGS) entry which is preliminary data.</text>
</comment>
<gene>
    <name evidence="1" type="ORF">NDU88_006856</name>
</gene>
<name>A0AAV7LT46_PLEWA</name>
<protein>
    <submittedName>
        <fullName evidence="1">Uncharacterized protein</fullName>
    </submittedName>
</protein>
<reference evidence="1" key="1">
    <citation type="journal article" date="2022" name="bioRxiv">
        <title>Sequencing and chromosome-scale assembly of the giantPleurodeles waltlgenome.</title>
        <authorList>
            <person name="Brown T."/>
            <person name="Elewa A."/>
            <person name="Iarovenko S."/>
            <person name="Subramanian E."/>
            <person name="Araus A.J."/>
            <person name="Petzold A."/>
            <person name="Susuki M."/>
            <person name="Suzuki K.-i.T."/>
            <person name="Hayashi T."/>
            <person name="Toyoda A."/>
            <person name="Oliveira C."/>
            <person name="Osipova E."/>
            <person name="Leigh N.D."/>
            <person name="Simon A."/>
            <person name="Yun M.H."/>
        </authorList>
    </citation>
    <scope>NUCLEOTIDE SEQUENCE</scope>
    <source>
        <strain evidence="1">20211129_DDA</strain>
        <tissue evidence="1">Liver</tissue>
    </source>
</reference>
<dbReference type="Proteomes" id="UP001066276">
    <property type="component" value="Chromosome 11"/>
</dbReference>
<dbReference type="EMBL" id="JANPWB010000015">
    <property type="protein sequence ID" value="KAJ1093764.1"/>
    <property type="molecule type" value="Genomic_DNA"/>
</dbReference>
<evidence type="ECO:0000313" key="2">
    <source>
        <dbReference type="Proteomes" id="UP001066276"/>
    </source>
</evidence>
<evidence type="ECO:0000313" key="1">
    <source>
        <dbReference type="EMBL" id="KAJ1093764.1"/>
    </source>
</evidence>